<accession>A0A6A4PVC4</accession>
<dbReference type="SUPFAM" id="SSF57756">
    <property type="entry name" value="Retrovirus zinc finger-like domains"/>
    <property type="match status" value="1"/>
</dbReference>
<keyword evidence="3" id="KW-0808">Transferase</keyword>
<name>A0A6A4PVC4_LUPAL</name>
<dbReference type="AlphaFoldDB" id="A0A6A4PVC4"/>
<keyword evidence="1" id="KW-0479">Metal-binding</keyword>
<keyword evidence="3" id="KW-0695">RNA-directed DNA polymerase</keyword>
<dbReference type="EMBL" id="WOCE01000010">
    <property type="protein sequence ID" value="KAE9605440.1"/>
    <property type="molecule type" value="Genomic_DNA"/>
</dbReference>
<protein>
    <submittedName>
        <fullName evidence="3">Putative RNA-directed DNA polymerase</fullName>
    </submittedName>
</protein>
<organism evidence="3 4">
    <name type="scientific">Lupinus albus</name>
    <name type="common">White lupine</name>
    <name type="synonym">Lupinus termis</name>
    <dbReference type="NCBI Taxonomy" id="3870"/>
    <lineage>
        <taxon>Eukaryota</taxon>
        <taxon>Viridiplantae</taxon>
        <taxon>Streptophyta</taxon>
        <taxon>Embryophyta</taxon>
        <taxon>Tracheophyta</taxon>
        <taxon>Spermatophyta</taxon>
        <taxon>Magnoliopsida</taxon>
        <taxon>eudicotyledons</taxon>
        <taxon>Gunneridae</taxon>
        <taxon>Pentapetalae</taxon>
        <taxon>rosids</taxon>
        <taxon>fabids</taxon>
        <taxon>Fabales</taxon>
        <taxon>Fabaceae</taxon>
        <taxon>Papilionoideae</taxon>
        <taxon>50 kb inversion clade</taxon>
        <taxon>genistoids sensu lato</taxon>
        <taxon>core genistoids</taxon>
        <taxon>Genisteae</taxon>
        <taxon>Lupinus</taxon>
    </lineage>
</organism>
<reference evidence="4" key="1">
    <citation type="journal article" date="2020" name="Nat. Commun.">
        <title>Genome sequence of the cluster root forming white lupin.</title>
        <authorList>
            <person name="Hufnagel B."/>
            <person name="Marques A."/>
            <person name="Soriano A."/>
            <person name="Marques L."/>
            <person name="Divol F."/>
            <person name="Doumas P."/>
            <person name="Sallet E."/>
            <person name="Mancinotti D."/>
            <person name="Carrere S."/>
            <person name="Marande W."/>
            <person name="Arribat S."/>
            <person name="Keller J."/>
            <person name="Huneau C."/>
            <person name="Blein T."/>
            <person name="Aime D."/>
            <person name="Laguerre M."/>
            <person name="Taylor J."/>
            <person name="Schubert V."/>
            <person name="Nelson M."/>
            <person name="Geu-Flores F."/>
            <person name="Crespi M."/>
            <person name="Gallardo-Guerrero K."/>
            <person name="Delaux P.-M."/>
            <person name="Salse J."/>
            <person name="Berges H."/>
            <person name="Guyot R."/>
            <person name="Gouzy J."/>
            <person name="Peret B."/>
        </authorList>
    </citation>
    <scope>NUCLEOTIDE SEQUENCE [LARGE SCALE GENOMIC DNA]</scope>
    <source>
        <strain evidence="4">cv. Amiga</strain>
    </source>
</reference>
<dbReference type="Gene3D" id="4.10.60.10">
    <property type="entry name" value="Zinc finger, CCHC-type"/>
    <property type="match status" value="1"/>
</dbReference>
<keyword evidence="1" id="KW-0863">Zinc-finger</keyword>
<evidence type="ECO:0000313" key="4">
    <source>
        <dbReference type="Proteomes" id="UP000447434"/>
    </source>
</evidence>
<dbReference type="Proteomes" id="UP000447434">
    <property type="component" value="Chromosome 10"/>
</dbReference>
<dbReference type="GO" id="GO:0003964">
    <property type="term" value="F:RNA-directed DNA polymerase activity"/>
    <property type="evidence" value="ECO:0007669"/>
    <property type="project" value="UniProtKB-KW"/>
</dbReference>
<sequence>MEDGHIVEKILCALSDKYNYIVCSIEESKDINEMTVDELYSSLLVHEHKIKRKEVIEQALKVTGDRSALRSSERFGDRGRWCGGYRGRGRGRSFNKSTIECYRCHKLGHFQYECPTYTNYAEHVELDEG</sequence>
<dbReference type="GO" id="GO:0008270">
    <property type="term" value="F:zinc ion binding"/>
    <property type="evidence" value="ECO:0007669"/>
    <property type="project" value="UniProtKB-KW"/>
</dbReference>
<feature type="domain" description="CCHC-type" evidence="2">
    <location>
        <begin position="101"/>
        <end position="115"/>
    </location>
</feature>
<proteinExistence type="predicted"/>
<gene>
    <name evidence="3" type="ORF">Lalb_Chr10g0097361</name>
</gene>
<evidence type="ECO:0000256" key="1">
    <source>
        <dbReference type="PROSITE-ProRule" id="PRU00047"/>
    </source>
</evidence>
<keyword evidence="1" id="KW-0862">Zinc</keyword>
<dbReference type="PROSITE" id="PS50158">
    <property type="entry name" value="ZF_CCHC"/>
    <property type="match status" value="1"/>
</dbReference>
<evidence type="ECO:0000313" key="3">
    <source>
        <dbReference type="EMBL" id="KAE9605440.1"/>
    </source>
</evidence>
<dbReference type="SMART" id="SM00343">
    <property type="entry name" value="ZnF_C2HC"/>
    <property type="match status" value="1"/>
</dbReference>
<comment type="caution">
    <text evidence="3">The sequence shown here is derived from an EMBL/GenBank/DDBJ whole genome shotgun (WGS) entry which is preliminary data.</text>
</comment>
<dbReference type="OrthoDB" id="1742098at2759"/>
<dbReference type="GO" id="GO:0003676">
    <property type="term" value="F:nucleic acid binding"/>
    <property type="evidence" value="ECO:0007669"/>
    <property type="project" value="InterPro"/>
</dbReference>
<keyword evidence="3" id="KW-0548">Nucleotidyltransferase</keyword>
<keyword evidence="4" id="KW-1185">Reference proteome</keyword>
<evidence type="ECO:0000259" key="2">
    <source>
        <dbReference type="PROSITE" id="PS50158"/>
    </source>
</evidence>
<dbReference type="InterPro" id="IPR036875">
    <property type="entry name" value="Znf_CCHC_sf"/>
</dbReference>
<dbReference type="InterPro" id="IPR001878">
    <property type="entry name" value="Znf_CCHC"/>
</dbReference>